<evidence type="ECO:0000256" key="12">
    <source>
        <dbReference type="ARBA" id="ARBA00041601"/>
    </source>
</evidence>
<dbReference type="GO" id="GO:0008422">
    <property type="term" value="F:beta-glucosidase activity"/>
    <property type="evidence" value="ECO:0007669"/>
    <property type="project" value="UniProtKB-EC"/>
</dbReference>
<dbReference type="AlphaFoldDB" id="A0AB34K3H4"/>
<dbReference type="Pfam" id="PF14310">
    <property type="entry name" value="Fn3-like"/>
    <property type="match status" value="1"/>
</dbReference>
<dbReference type="InterPro" id="IPR036962">
    <property type="entry name" value="Glyco_hydro_3_N_sf"/>
</dbReference>
<dbReference type="Gene3D" id="2.60.40.10">
    <property type="entry name" value="Immunoglobulins"/>
    <property type="match status" value="1"/>
</dbReference>
<feature type="transmembrane region" description="Helical" evidence="15">
    <location>
        <begin position="199"/>
        <end position="216"/>
    </location>
</feature>
<comment type="catalytic activity">
    <reaction evidence="1">
        <text>Hydrolysis of terminal, non-reducing beta-D-glucosyl residues with release of beta-D-glucose.</text>
        <dbReference type="EC" id="3.2.1.21"/>
    </reaction>
</comment>
<keyword evidence="7" id="KW-0378">Hydrolase</keyword>
<evidence type="ECO:0000256" key="8">
    <source>
        <dbReference type="ARBA" id="ARBA00023295"/>
    </source>
</evidence>
<dbReference type="SUPFAM" id="SSF51445">
    <property type="entry name" value="(Trans)glycosidases"/>
    <property type="match status" value="1"/>
</dbReference>
<dbReference type="InterPro" id="IPR017853">
    <property type="entry name" value="GH"/>
</dbReference>
<dbReference type="InterPro" id="IPR036881">
    <property type="entry name" value="Glyco_hydro_3_C_sf"/>
</dbReference>
<sequence length="919" mass="98509">MRSLSSSLSSSRERRSLHERVPGCDMEISSRDQGGLADVDADTELADDAIKLSCREAAHTPDDEEAPTDGIDVSPGARFVNARDVRRAGAQVVPASTLRKASLRGRIGKAPPGTCSSRCLAALAALVGLVAGASFCVCLMFVYAAIAPYTRMRHTSKIHFLSYVSMAGIGAVVGLCSVSPMACCLRRCRWCCPASTRRTVSAAVALLLLAVALLLVPSRPQYTVMLFDMSAPHAAAQTSWANWTDVHMTAEARAAALVAQMTSEEKFRLVQGVGWRAWVRHHGVYHGTTLAVPRLGIPSIHMQDAGQGWATTDRRMLDKVTSWPSALAVAATWDADLVELWAIAIAREFKRKGANTLLGPGVDVSRVPRNGRTAESLAGEEPSLGAVLAYRYVKGLQSEGIAAVAKHFAGYVQETNRALVYDAVPAYSIDADERTLMEIYYAPIQAMIRAGLASVMCSYNKVNGVQACESLALLESDLRSKLGFEGFVVTDWWGGGRSGGQPASRGLDMNMPGTDRVFDEYFVRHDNDRSDDFYVDRMVTRVLRAMLRVGGLPGGALAGPKCIAPCDCERWLYDVNSTDATHQDLARELAIAGAVLLKNEGAVLPISRNATVALLGSACDAKTDIEAMLADYTVGDYYVVGGSGRVASRHPVSLLHGLKARGIRLILSLNEDMAAARNAMARADIAIACAGTTSAEASDRRSLELDQHDFLSALASYVKSGEAPSIPLVVVALAPGQLVVPWAYGAAAILTLFLSGAQTGHAAAELLLGNSNPSGRLPVTFYHDERNTTLPCQTPSCVHSERLKVGWRAFHNQNYGTAPVTFVTLTVEVLNTGARAGRDVAQCYLVFPESAGEPALVLRAFKRTPLLLPGSAATLVFDLSDLDFSIWKPEIGWSVPSGSFRITVGASSQDERLTHDISL</sequence>
<dbReference type="Proteomes" id="UP001515480">
    <property type="component" value="Unassembled WGS sequence"/>
</dbReference>
<evidence type="ECO:0000256" key="14">
    <source>
        <dbReference type="SAM" id="MobiDB-lite"/>
    </source>
</evidence>
<evidence type="ECO:0000256" key="5">
    <source>
        <dbReference type="ARBA" id="ARBA00022525"/>
    </source>
</evidence>
<protein>
    <recommendedName>
        <fullName evidence="10">Probable beta-glucosidase G</fullName>
        <ecNumber evidence="4">3.2.1.21</ecNumber>
    </recommendedName>
    <alternativeName>
        <fullName evidence="11">Beta-D-glucoside glucohydrolase G</fullName>
    </alternativeName>
    <alternativeName>
        <fullName evidence="12">Cellobiase G</fullName>
    </alternativeName>
    <alternativeName>
        <fullName evidence="13">Gentiobiase G</fullName>
    </alternativeName>
</protein>
<dbReference type="Pfam" id="PF00933">
    <property type="entry name" value="Glyco_hydro_3"/>
    <property type="match status" value="1"/>
</dbReference>
<evidence type="ECO:0000256" key="6">
    <source>
        <dbReference type="ARBA" id="ARBA00022729"/>
    </source>
</evidence>
<keyword evidence="18" id="KW-1185">Reference proteome</keyword>
<evidence type="ECO:0000256" key="4">
    <source>
        <dbReference type="ARBA" id="ARBA00012744"/>
    </source>
</evidence>
<dbReference type="EMBL" id="JBGBPQ010000002">
    <property type="protein sequence ID" value="KAL1528575.1"/>
    <property type="molecule type" value="Genomic_DNA"/>
</dbReference>
<evidence type="ECO:0000256" key="13">
    <source>
        <dbReference type="ARBA" id="ARBA00041808"/>
    </source>
</evidence>
<dbReference type="PANTHER" id="PTHR42715:SF12">
    <property type="entry name" value="BETA-GLUCOSIDASE G-RELATED"/>
    <property type="match status" value="1"/>
</dbReference>
<evidence type="ECO:0000256" key="11">
    <source>
        <dbReference type="ARBA" id="ARBA00041276"/>
    </source>
</evidence>
<comment type="subcellular location">
    <subcellularLocation>
        <location evidence="2">Secreted</location>
    </subcellularLocation>
</comment>
<accession>A0AB34K3H4</accession>
<evidence type="ECO:0000256" key="15">
    <source>
        <dbReference type="SAM" id="Phobius"/>
    </source>
</evidence>
<gene>
    <name evidence="17" type="ORF">AB1Y20_009916</name>
</gene>
<keyword evidence="6" id="KW-0732">Signal</keyword>
<dbReference type="InterPro" id="IPR050288">
    <property type="entry name" value="Cellulose_deg_GH3"/>
</dbReference>
<evidence type="ECO:0000313" key="18">
    <source>
        <dbReference type="Proteomes" id="UP001515480"/>
    </source>
</evidence>
<keyword evidence="5" id="KW-0964">Secreted</keyword>
<dbReference type="EC" id="3.2.1.21" evidence="4"/>
<evidence type="ECO:0000256" key="7">
    <source>
        <dbReference type="ARBA" id="ARBA00022801"/>
    </source>
</evidence>
<name>A0AB34K3H4_PRYPA</name>
<dbReference type="Gene3D" id="3.20.20.300">
    <property type="entry name" value="Glycoside hydrolase, family 3, N-terminal domain"/>
    <property type="match status" value="1"/>
</dbReference>
<feature type="transmembrane region" description="Helical" evidence="15">
    <location>
        <begin position="158"/>
        <end position="178"/>
    </location>
</feature>
<keyword evidence="8" id="KW-0326">Glycosidase</keyword>
<dbReference type="InterPro" id="IPR002772">
    <property type="entry name" value="Glyco_hydro_3_C"/>
</dbReference>
<keyword evidence="15" id="KW-0812">Transmembrane</keyword>
<feature type="region of interest" description="Disordered" evidence="14">
    <location>
        <begin position="1"/>
        <end position="37"/>
    </location>
</feature>
<evidence type="ECO:0000256" key="10">
    <source>
        <dbReference type="ARBA" id="ARBA00039579"/>
    </source>
</evidence>
<dbReference type="GO" id="GO:0005576">
    <property type="term" value="C:extracellular region"/>
    <property type="evidence" value="ECO:0007669"/>
    <property type="project" value="UniProtKB-SubCell"/>
</dbReference>
<dbReference type="PANTHER" id="PTHR42715">
    <property type="entry name" value="BETA-GLUCOSIDASE"/>
    <property type="match status" value="1"/>
</dbReference>
<keyword evidence="15" id="KW-0472">Membrane</keyword>
<evidence type="ECO:0000313" key="17">
    <source>
        <dbReference type="EMBL" id="KAL1528575.1"/>
    </source>
</evidence>
<feature type="domain" description="Fibronectin type III-like" evidence="16">
    <location>
        <begin position="839"/>
        <end position="908"/>
    </location>
</feature>
<evidence type="ECO:0000256" key="3">
    <source>
        <dbReference type="ARBA" id="ARBA00005336"/>
    </source>
</evidence>
<proteinExistence type="inferred from homology"/>
<feature type="transmembrane region" description="Helical" evidence="15">
    <location>
        <begin position="119"/>
        <end position="146"/>
    </location>
</feature>
<evidence type="ECO:0000256" key="9">
    <source>
        <dbReference type="ARBA" id="ARBA00024983"/>
    </source>
</evidence>
<dbReference type="GO" id="GO:0009251">
    <property type="term" value="P:glucan catabolic process"/>
    <property type="evidence" value="ECO:0007669"/>
    <property type="project" value="TreeGrafter"/>
</dbReference>
<evidence type="ECO:0000256" key="1">
    <source>
        <dbReference type="ARBA" id="ARBA00000448"/>
    </source>
</evidence>
<keyword evidence="15" id="KW-1133">Transmembrane helix</keyword>
<organism evidence="17 18">
    <name type="scientific">Prymnesium parvum</name>
    <name type="common">Toxic golden alga</name>
    <dbReference type="NCBI Taxonomy" id="97485"/>
    <lineage>
        <taxon>Eukaryota</taxon>
        <taxon>Haptista</taxon>
        <taxon>Haptophyta</taxon>
        <taxon>Prymnesiophyceae</taxon>
        <taxon>Prymnesiales</taxon>
        <taxon>Prymnesiaceae</taxon>
        <taxon>Prymnesium</taxon>
    </lineage>
</organism>
<comment type="function">
    <text evidence="9">Beta-glucosidases are one of a number of cellulolytic enzymes involved in the degradation of cellulosic biomass. Catalyzes the last step releasing glucose from the inhibitory cellobiose.</text>
</comment>
<feature type="compositionally biased region" description="Low complexity" evidence="14">
    <location>
        <begin position="1"/>
        <end position="10"/>
    </location>
</feature>
<comment type="similarity">
    <text evidence="3">Belongs to the glycosyl hydrolase 3 family.</text>
</comment>
<dbReference type="Pfam" id="PF01915">
    <property type="entry name" value="Glyco_hydro_3_C"/>
    <property type="match status" value="1"/>
</dbReference>
<reference evidence="17 18" key="1">
    <citation type="journal article" date="2024" name="Science">
        <title>Giant polyketide synthase enzymes in the biosynthesis of giant marine polyether toxins.</title>
        <authorList>
            <person name="Fallon T.R."/>
            <person name="Shende V.V."/>
            <person name="Wierzbicki I.H."/>
            <person name="Pendleton A.L."/>
            <person name="Watervoot N.F."/>
            <person name="Auber R.P."/>
            <person name="Gonzalez D.J."/>
            <person name="Wisecaver J.H."/>
            <person name="Moore B.S."/>
        </authorList>
    </citation>
    <scope>NUCLEOTIDE SEQUENCE [LARGE SCALE GENOMIC DNA]</scope>
    <source>
        <strain evidence="17 18">12B1</strain>
    </source>
</reference>
<evidence type="ECO:0000256" key="2">
    <source>
        <dbReference type="ARBA" id="ARBA00004613"/>
    </source>
</evidence>
<dbReference type="PRINTS" id="PR00133">
    <property type="entry name" value="GLHYDRLASE3"/>
</dbReference>
<dbReference type="InterPro" id="IPR026891">
    <property type="entry name" value="Fn3-like"/>
</dbReference>
<evidence type="ECO:0000259" key="16">
    <source>
        <dbReference type="SMART" id="SM01217"/>
    </source>
</evidence>
<comment type="caution">
    <text evidence="17">The sequence shown here is derived from an EMBL/GenBank/DDBJ whole genome shotgun (WGS) entry which is preliminary data.</text>
</comment>
<dbReference type="SMART" id="SM01217">
    <property type="entry name" value="Fn3_like"/>
    <property type="match status" value="1"/>
</dbReference>
<dbReference type="InterPro" id="IPR013783">
    <property type="entry name" value="Ig-like_fold"/>
</dbReference>
<dbReference type="InterPro" id="IPR001764">
    <property type="entry name" value="Glyco_hydro_3_N"/>
</dbReference>
<feature type="compositionally biased region" description="Basic and acidic residues" evidence="14">
    <location>
        <begin position="11"/>
        <end position="22"/>
    </location>
</feature>
<dbReference type="Gene3D" id="3.40.50.1700">
    <property type="entry name" value="Glycoside hydrolase family 3 C-terminal domain"/>
    <property type="match status" value="1"/>
</dbReference>
<dbReference type="SUPFAM" id="SSF52279">
    <property type="entry name" value="Beta-D-glucan exohydrolase, C-terminal domain"/>
    <property type="match status" value="1"/>
</dbReference>